<dbReference type="PANTHER" id="PTHR11985">
    <property type="entry name" value="GLYCEROL-3-PHOSPHATE DEHYDROGENASE"/>
    <property type="match status" value="1"/>
</dbReference>
<evidence type="ECO:0000256" key="6">
    <source>
        <dbReference type="ARBA" id="ARBA00023002"/>
    </source>
</evidence>
<organism evidence="9 10">
    <name type="scientific">Novipirellula galeiformis</name>
    <dbReference type="NCBI Taxonomy" id="2528004"/>
    <lineage>
        <taxon>Bacteria</taxon>
        <taxon>Pseudomonadati</taxon>
        <taxon>Planctomycetota</taxon>
        <taxon>Planctomycetia</taxon>
        <taxon>Pirellulales</taxon>
        <taxon>Pirellulaceae</taxon>
        <taxon>Novipirellula</taxon>
    </lineage>
</organism>
<dbReference type="AlphaFoldDB" id="A0A5C6CSI2"/>
<dbReference type="GO" id="GO:0004368">
    <property type="term" value="F:glycerol-3-phosphate dehydrogenase (quinone) activity"/>
    <property type="evidence" value="ECO:0007669"/>
    <property type="project" value="UniProtKB-EC"/>
</dbReference>
<evidence type="ECO:0000259" key="8">
    <source>
        <dbReference type="Pfam" id="PF16901"/>
    </source>
</evidence>
<keyword evidence="5" id="KW-0274">FAD</keyword>
<protein>
    <submittedName>
        <fullName evidence="9">Aerobic glycerol-3-phosphate dehydrogenase</fullName>
        <ecNumber evidence="9">1.1.5.3</ecNumber>
    </submittedName>
</protein>
<evidence type="ECO:0000313" key="9">
    <source>
        <dbReference type="EMBL" id="TWU26381.1"/>
    </source>
</evidence>
<name>A0A5C6CSI2_9BACT</name>
<evidence type="ECO:0000256" key="3">
    <source>
        <dbReference type="ARBA" id="ARBA00022630"/>
    </source>
</evidence>
<dbReference type="Pfam" id="PF01266">
    <property type="entry name" value="DAO"/>
    <property type="match status" value="1"/>
</dbReference>
<evidence type="ECO:0000256" key="2">
    <source>
        <dbReference type="ARBA" id="ARBA00007330"/>
    </source>
</evidence>
<comment type="similarity">
    <text evidence="2">Belongs to the FAD-dependent glycerol-3-phosphate dehydrogenase family.</text>
</comment>
<dbReference type="InterPro" id="IPR038299">
    <property type="entry name" value="DAO_C_sf"/>
</dbReference>
<dbReference type="InterPro" id="IPR031656">
    <property type="entry name" value="DAO_C"/>
</dbReference>
<comment type="cofactor">
    <cofactor evidence="1">
        <name>FAD</name>
        <dbReference type="ChEBI" id="CHEBI:57692"/>
    </cofactor>
</comment>
<dbReference type="Proteomes" id="UP000316304">
    <property type="component" value="Unassembled WGS sequence"/>
</dbReference>
<feature type="domain" description="FAD dependent oxidoreductase" evidence="7">
    <location>
        <begin position="23"/>
        <end position="377"/>
    </location>
</feature>
<evidence type="ECO:0000256" key="1">
    <source>
        <dbReference type="ARBA" id="ARBA00001974"/>
    </source>
</evidence>
<dbReference type="PANTHER" id="PTHR11985:SF35">
    <property type="entry name" value="ANAEROBIC GLYCEROL-3-PHOSPHATE DEHYDROGENASE SUBUNIT A"/>
    <property type="match status" value="1"/>
</dbReference>
<dbReference type="EC" id="1.1.5.3" evidence="9"/>
<keyword evidence="6 9" id="KW-0560">Oxidoreductase</keyword>
<evidence type="ECO:0000259" key="7">
    <source>
        <dbReference type="Pfam" id="PF01266"/>
    </source>
</evidence>
<gene>
    <name evidence="9" type="primary">glpD</name>
    <name evidence="9" type="ORF">Pla52o_02340</name>
</gene>
<dbReference type="InterPro" id="IPR000447">
    <property type="entry name" value="G3P_DH_FAD-dep"/>
</dbReference>
<dbReference type="GO" id="GO:0046168">
    <property type="term" value="P:glycerol-3-phosphate catabolic process"/>
    <property type="evidence" value="ECO:0007669"/>
    <property type="project" value="TreeGrafter"/>
</dbReference>
<proteinExistence type="inferred from homology"/>
<dbReference type="InterPro" id="IPR006076">
    <property type="entry name" value="FAD-dep_OxRdtase"/>
</dbReference>
<dbReference type="Gene3D" id="3.50.50.60">
    <property type="entry name" value="FAD/NAD(P)-binding domain"/>
    <property type="match status" value="1"/>
</dbReference>
<dbReference type="EMBL" id="SJPT01000001">
    <property type="protein sequence ID" value="TWU26381.1"/>
    <property type="molecule type" value="Genomic_DNA"/>
</dbReference>
<dbReference type="GO" id="GO:0006071">
    <property type="term" value="P:glycerol metabolic process"/>
    <property type="evidence" value="ECO:0007669"/>
    <property type="project" value="UniProtKB-KW"/>
</dbReference>
<reference evidence="9 10" key="1">
    <citation type="submission" date="2019-02" db="EMBL/GenBank/DDBJ databases">
        <title>Deep-cultivation of Planctomycetes and their phenomic and genomic characterization uncovers novel biology.</title>
        <authorList>
            <person name="Wiegand S."/>
            <person name="Jogler M."/>
            <person name="Boedeker C."/>
            <person name="Pinto D."/>
            <person name="Vollmers J."/>
            <person name="Rivas-Marin E."/>
            <person name="Kohn T."/>
            <person name="Peeters S.H."/>
            <person name="Heuer A."/>
            <person name="Rast P."/>
            <person name="Oberbeckmann S."/>
            <person name="Bunk B."/>
            <person name="Jeske O."/>
            <person name="Meyerdierks A."/>
            <person name="Storesund J.E."/>
            <person name="Kallscheuer N."/>
            <person name="Luecker S."/>
            <person name="Lage O.M."/>
            <person name="Pohl T."/>
            <person name="Merkel B.J."/>
            <person name="Hornburger P."/>
            <person name="Mueller R.-W."/>
            <person name="Bruemmer F."/>
            <person name="Labrenz M."/>
            <person name="Spormann A.M."/>
            <person name="Op Den Camp H."/>
            <person name="Overmann J."/>
            <person name="Amann R."/>
            <person name="Jetten M.S.M."/>
            <person name="Mascher T."/>
            <person name="Medema M.H."/>
            <person name="Devos D.P."/>
            <person name="Kaster A.-K."/>
            <person name="Ovreas L."/>
            <person name="Rohde M."/>
            <person name="Galperin M.Y."/>
            <person name="Jogler C."/>
        </authorList>
    </citation>
    <scope>NUCLEOTIDE SEQUENCE [LARGE SCALE GENOMIC DNA]</scope>
    <source>
        <strain evidence="9 10">Pla52o</strain>
    </source>
</reference>
<keyword evidence="4" id="KW-0319">Glycerol metabolism</keyword>
<keyword evidence="3" id="KW-0285">Flavoprotein</keyword>
<evidence type="ECO:0000256" key="4">
    <source>
        <dbReference type="ARBA" id="ARBA00022798"/>
    </source>
</evidence>
<comment type="caution">
    <text evidence="9">The sequence shown here is derived from an EMBL/GenBank/DDBJ whole genome shotgun (WGS) entry which is preliminary data.</text>
</comment>
<accession>A0A5C6CSI2</accession>
<sequence>MNPPAMNRDDSIERLQTRKTPWDILVVGGGATGIGIAMDAATRGLDVLLLEQSDFGKGTSSRSTKLVHGGVRYLEQGNITLVRDALRERSLLRANAPHLVHDMPFLIPCKNRWERFFYGVGLKLYDFLAAGNNFGRSHGVSLKETLAKIPVLKPSVSRGGVIYHDGQFDDTRLLINMATTATQHGACLINYAAVNAMTKDLTGNINGVTAIDHETNQTWTIPAKCVVNAAGPFCDSVRELDDAHGEKMLAASQGVHIVLPRRFFPADIALIVPKTSDGRVLFIIPWHEHTVIGTTDTPIETATLEPTPLPGEIQFLLDTTAEYLTDPPTIEDVQSVFTGIRPLVKGDKSARTASLSRDHTIRISDSGLVTITGGKWTTVRKMAEDCVDRVVKKANLNASPCSTQTMHLHGFVDPSKLPSSPRSYYGSDLAAIEALEQQSPELKQPLHPELTLRGSDVVWAVRHEMARTVEDVLARRSRSLFLNAPASLEIAAEVARHMAAELNRDQTWIDDQLRDFQNVAQHYLAKQSS</sequence>
<dbReference type="InterPro" id="IPR036188">
    <property type="entry name" value="FAD/NAD-bd_sf"/>
</dbReference>
<dbReference type="PRINTS" id="PR01001">
    <property type="entry name" value="FADG3PDH"/>
</dbReference>
<keyword evidence="10" id="KW-1185">Reference proteome</keyword>
<dbReference type="Pfam" id="PF16901">
    <property type="entry name" value="DAO_C"/>
    <property type="match status" value="1"/>
</dbReference>
<dbReference type="Gene3D" id="3.30.9.10">
    <property type="entry name" value="D-Amino Acid Oxidase, subunit A, domain 2"/>
    <property type="match status" value="1"/>
</dbReference>
<feature type="domain" description="Alpha-glycerophosphate oxidase C-terminal" evidence="8">
    <location>
        <begin position="424"/>
        <end position="506"/>
    </location>
</feature>
<evidence type="ECO:0000313" key="10">
    <source>
        <dbReference type="Proteomes" id="UP000316304"/>
    </source>
</evidence>
<evidence type="ECO:0000256" key="5">
    <source>
        <dbReference type="ARBA" id="ARBA00022827"/>
    </source>
</evidence>
<dbReference type="SUPFAM" id="SSF51905">
    <property type="entry name" value="FAD/NAD(P)-binding domain"/>
    <property type="match status" value="1"/>
</dbReference>
<dbReference type="Gene3D" id="1.10.8.870">
    <property type="entry name" value="Alpha-glycerophosphate oxidase, cap domain"/>
    <property type="match status" value="1"/>
</dbReference>